<evidence type="ECO:0000256" key="1">
    <source>
        <dbReference type="SAM" id="SignalP"/>
    </source>
</evidence>
<dbReference type="InterPro" id="IPR045500">
    <property type="entry name" value="DUF6491"/>
</dbReference>
<evidence type="ECO:0000313" key="2">
    <source>
        <dbReference type="EMBL" id="MBB3168040.1"/>
    </source>
</evidence>
<dbReference type="AlphaFoldDB" id="A0A839UNC3"/>
<name>A0A839UNC3_9GAMM</name>
<protein>
    <submittedName>
        <fullName evidence="2">Uncharacterized protein</fullName>
    </submittedName>
</protein>
<keyword evidence="3" id="KW-1185">Reference proteome</keyword>
<dbReference type="Pfam" id="PF20101">
    <property type="entry name" value="DUF6491"/>
    <property type="match status" value="1"/>
</dbReference>
<comment type="caution">
    <text evidence="2">The sequence shown here is derived from an EMBL/GenBank/DDBJ whole genome shotgun (WGS) entry which is preliminary data.</text>
</comment>
<feature type="signal peptide" evidence="1">
    <location>
        <begin position="1"/>
        <end position="22"/>
    </location>
</feature>
<sequence length="151" mass="17033">MNTLTRLLTIALLLCASGSLWAQGPVDYTYPDLKEVRDFRKASINGWSQINDQVLLVSAGASRQYLLVLSRPDRDLTYSHALGFTDSNGRVSAKFDKVYATNNHTMMPNPIKRIYEVKGKEQAKAARQWTLEQACAQQSDESRACKKLHKQ</sequence>
<keyword evidence="1" id="KW-0732">Signal</keyword>
<organism evidence="2 3">
    <name type="scientific">Simiduia aestuariiviva</name>
    <dbReference type="NCBI Taxonomy" id="1510459"/>
    <lineage>
        <taxon>Bacteria</taxon>
        <taxon>Pseudomonadati</taxon>
        <taxon>Pseudomonadota</taxon>
        <taxon>Gammaproteobacteria</taxon>
        <taxon>Cellvibrionales</taxon>
        <taxon>Cellvibrionaceae</taxon>
        <taxon>Simiduia</taxon>
    </lineage>
</organism>
<gene>
    <name evidence="2" type="ORF">FHS30_001224</name>
</gene>
<feature type="chain" id="PRO_5033054486" evidence="1">
    <location>
        <begin position="23"/>
        <end position="151"/>
    </location>
</feature>
<reference evidence="2 3" key="1">
    <citation type="submission" date="2020-08" db="EMBL/GenBank/DDBJ databases">
        <title>Genomic Encyclopedia of Type Strains, Phase III (KMG-III): the genomes of soil and plant-associated and newly described type strains.</title>
        <authorList>
            <person name="Whitman W."/>
        </authorList>
    </citation>
    <scope>NUCLEOTIDE SEQUENCE [LARGE SCALE GENOMIC DNA]</scope>
    <source>
        <strain evidence="2 3">CECT 8571</strain>
    </source>
</reference>
<dbReference type="Proteomes" id="UP000559987">
    <property type="component" value="Unassembled WGS sequence"/>
</dbReference>
<accession>A0A839UNC3</accession>
<dbReference type="RefSeq" id="WP_183909420.1">
    <property type="nucleotide sequence ID" value="NZ_JACHXZ010000002.1"/>
</dbReference>
<dbReference type="EMBL" id="JACHXZ010000002">
    <property type="protein sequence ID" value="MBB3168040.1"/>
    <property type="molecule type" value="Genomic_DNA"/>
</dbReference>
<proteinExistence type="predicted"/>
<evidence type="ECO:0000313" key="3">
    <source>
        <dbReference type="Proteomes" id="UP000559987"/>
    </source>
</evidence>